<evidence type="ECO:0000313" key="14">
    <source>
        <dbReference type="Proteomes" id="UP000191408"/>
    </source>
</evidence>
<keyword evidence="11" id="KW-0812">Transmembrane</keyword>
<dbReference type="GO" id="GO:0012505">
    <property type="term" value="C:endomembrane system"/>
    <property type="evidence" value="ECO:0007669"/>
    <property type="project" value="UniProtKB-SubCell"/>
</dbReference>
<protein>
    <recommendedName>
        <fullName evidence="4">mannan endo-1,6-alpha-mannosidase</fullName>
        <ecNumber evidence="4">3.2.1.101</ecNumber>
    </recommendedName>
</protein>
<dbReference type="OrthoDB" id="4187847at2759"/>
<dbReference type="EC" id="3.2.1.101" evidence="4"/>
<dbReference type="GO" id="GO:0008496">
    <property type="term" value="F:mannan endo-1,6-alpha-mannosidase activity"/>
    <property type="evidence" value="ECO:0007669"/>
    <property type="project" value="UniProtKB-EC"/>
</dbReference>
<keyword evidence="7 11" id="KW-0472">Membrane</keyword>
<evidence type="ECO:0000256" key="2">
    <source>
        <dbReference type="ARBA" id="ARBA00004308"/>
    </source>
</evidence>
<dbReference type="STRING" id="60169.A0A1V6NF25"/>
<evidence type="ECO:0000256" key="1">
    <source>
        <dbReference type="ARBA" id="ARBA00001452"/>
    </source>
</evidence>
<comment type="catalytic activity">
    <reaction evidence="1">
        <text>Random hydrolysis of (1-&gt;6)-alpha-D-mannosidic linkages in unbranched (1-&gt;6)-mannans.</text>
        <dbReference type="EC" id="3.2.1.101"/>
    </reaction>
</comment>
<comment type="similarity">
    <text evidence="3">Belongs to the glycosyl hydrolase 76 family.</text>
</comment>
<comment type="caution">
    <text evidence="13">The sequence shown here is derived from an EMBL/GenBank/DDBJ whole genome shotgun (WGS) entry which is preliminary data.</text>
</comment>
<dbReference type="InterPro" id="IPR005198">
    <property type="entry name" value="Glyco_hydro_76"/>
</dbReference>
<name>A0A1V6NF25_PENPO</name>
<dbReference type="Proteomes" id="UP000191408">
    <property type="component" value="Unassembled WGS sequence"/>
</dbReference>
<gene>
    <name evidence="13" type="ORF">PENPOL_c010G06587</name>
</gene>
<organism evidence="13 14">
    <name type="scientific">Penicillium polonicum</name>
    <dbReference type="NCBI Taxonomy" id="60169"/>
    <lineage>
        <taxon>Eukaryota</taxon>
        <taxon>Fungi</taxon>
        <taxon>Dikarya</taxon>
        <taxon>Ascomycota</taxon>
        <taxon>Pezizomycotina</taxon>
        <taxon>Eurotiomycetes</taxon>
        <taxon>Eurotiomycetidae</taxon>
        <taxon>Eurotiales</taxon>
        <taxon>Aspergillaceae</taxon>
        <taxon>Penicillium</taxon>
    </lineage>
</organism>
<dbReference type="GO" id="GO:0016052">
    <property type="term" value="P:carbohydrate catabolic process"/>
    <property type="evidence" value="ECO:0007669"/>
    <property type="project" value="InterPro"/>
</dbReference>
<feature type="transmembrane region" description="Helical" evidence="11">
    <location>
        <begin position="775"/>
        <end position="797"/>
    </location>
</feature>
<dbReference type="SUPFAM" id="SSF48208">
    <property type="entry name" value="Six-hairpin glycosidases"/>
    <property type="match status" value="1"/>
</dbReference>
<keyword evidence="9" id="KW-0326">Glycosidase</keyword>
<dbReference type="SUPFAM" id="SSF56300">
    <property type="entry name" value="Metallo-dependent phosphatases"/>
    <property type="match status" value="1"/>
</dbReference>
<evidence type="ECO:0000259" key="12">
    <source>
        <dbReference type="Pfam" id="PF00149"/>
    </source>
</evidence>
<feature type="compositionally biased region" description="Polar residues" evidence="10">
    <location>
        <begin position="742"/>
        <end position="753"/>
    </location>
</feature>
<evidence type="ECO:0000313" key="13">
    <source>
        <dbReference type="EMBL" id="OQD63147.1"/>
    </source>
</evidence>
<evidence type="ECO:0000256" key="11">
    <source>
        <dbReference type="SAM" id="Phobius"/>
    </source>
</evidence>
<proteinExistence type="inferred from homology"/>
<evidence type="ECO:0000256" key="3">
    <source>
        <dbReference type="ARBA" id="ARBA00009699"/>
    </source>
</evidence>
<dbReference type="InterPro" id="IPR004843">
    <property type="entry name" value="Calcineurin-like_PHP"/>
</dbReference>
<dbReference type="AlphaFoldDB" id="A0A1V6NF25"/>
<evidence type="ECO:0000256" key="6">
    <source>
        <dbReference type="ARBA" id="ARBA00022801"/>
    </source>
</evidence>
<dbReference type="FunFam" id="1.50.10.20:FF:000006">
    <property type="entry name" value="Mannan endo-1,6-alpha-mannosidase"/>
    <property type="match status" value="1"/>
</dbReference>
<evidence type="ECO:0000256" key="9">
    <source>
        <dbReference type="ARBA" id="ARBA00023295"/>
    </source>
</evidence>
<dbReference type="EMBL" id="MDYM01000010">
    <property type="protein sequence ID" value="OQD63147.1"/>
    <property type="molecule type" value="Genomic_DNA"/>
</dbReference>
<dbReference type="Pfam" id="PF03663">
    <property type="entry name" value="Glyco_hydro_76"/>
    <property type="match status" value="1"/>
</dbReference>
<dbReference type="PANTHER" id="PTHR12145">
    <property type="entry name" value="MANNAN ENDO-1,6-ALPHA-MANNOSIDASE DCW1"/>
    <property type="match status" value="1"/>
</dbReference>
<feature type="compositionally biased region" description="Basic and acidic residues" evidence="10">
    <location>
        <begin position="759"/>
        <end position="768"/>
    </location>
</feature>
<dbReference type="InterPro" id="IPR008928">
    <property type="entry name" value="6-hairpin_glycosidase_sf"/>
</dbReference>
<sequence>MSIRRRSTYSRRARDERLRLTENGTFQISVFSDLHFAEDDEADNKTIGVMNSVLSSEEVQLVVLNGDLISGEATTQGSNSSRYVDRIVAPLVDRNLLWASTYGNHDSEINLDPEEIFHEETKYENSLTQRRVSGSTAGITNYYLPIFPHETSNDSAPVFILWFFDSQGGHYALAEDEDRKSVARQSWVDDKVVEWFVEANANLTSTYGQTIPSIAFIHIPVHPMRAFQQSGVSPSREPGINGERVQEQGYDSDTGYISQDFPFISAMLNTTGLAATFSGHDHDNDWCFKWDSRLPGLNVTGNGMNMCYGRHTGYGGYGEWARGGRQILLNQQSLGEDVRTWIRMEDGSISGDVHLNATYGQDQYGFVQRSVNISDEQSIKDAASTSTYSMMGWYAGNETGQIPGSFPEKWWEGSALFLALLQYWHFTGDTTYNSLMSQGMEWQSGDKGDYMPSNYSSYLGNDDQMFWGLAAMLAAELKFPDVPDQFSWLSLAQGVFNTQTARWDTTTCGGGLRWQLFPYQDGYTMKNSISNGGLFQLSARLARYTNEDKYTKWAEKIWDWSVSSPLVNNKTWNVADSTQMANDCADSGNYQWTYNYGTYLMGAAYMYNFTNGDEKWKKPVDGLLGKTLKSFFPNGDVFEDITCEPIKKCNFNEILFKGLTSSWLAFTALLVPDTAAQIKPKLASSAMAAARSCTGNNNNSCGITWYQNKWDGSTGMEQEISATNVFLANMINFDTGTFGPVTSKTGGSSSSDPNAGEGKSGDSDKEKPITTGDKAGASILTLIFVFGWAGTMAWMMLGA</sequence>
<dbReference type="Gene3D" id="1.50.10.20">
    <property type="match status" value="1"/>
</dbReference>
<reference evidence="14" key="1">
    <citation type="journal article" date="2017" name="Nat. Microbiol.">
        <title>Global analysis of biosynthetic gene clusters reveals vast potential of secondary metabolite production in Penicillium species.</title>
        <authorList>
            <person name="Nielsen J.C."/>
            <person name="Grijseels S."/>
            <person name="Prigent S."/>
            <person name="Ji B."/>
            <person name="Dainat J."/>
            <person name="Nielsen K.F."/>
            <person name="Frisvad J.C."/>
            <person name="Workman M."/>
            <person name="Nielsen J."/>
        </authorList>
    </citation>
    <scope>NUCLEOTIDE SEQUENCE [LARGE SCALE GENOMIC DNA]</scope>
    <source>
        <strain evidence="14">IBT 4502</strain>
    </source>
</reference>
<keyword evidence="11" id="KW-1133">Transmembrane helix</keyword>
<keyword evidence="5" id="KW-0732">Signal</keyword>
<keyword evidence="6" id="KW-0378">Hydrolase</keyword>
<dbReference type="InterPro" id="IPR029052">
    <property type="entry name" value="Metallo-depent_PP-like"/>
</dbReference>
<dbReference type="Pfam" id="PF00149">
    <property type="entry name" value="Metallophos"/>
    <property type="match status" value="1"/>
</dbReference>
<feature type="domain" description="Calcineurin-like phosphoesterase" evidence="12">
    <location>
        <begin position="28"/>
        <end position="282"/>
    </location>
</feature>
<evidence type="ECO:0000256" key="5">
    <source>
        <dbReference type="ARBA" id="ARBA00022729"/>
    </source>
</evidence>
<evidence type="ECO:0000256" key="8">
    <source>
        <dbReference type="ARBA" id="ARBA00023180"/>
    </source>
</evidence>
<dbReference type="InterPro" id="IPR014480">
    <property type="entry name" value="Mannan-1_6-alpha_mannosidase"/>
</dbReference>
<dbReference type="CDD" id="cd07383">
    <property type="entry name" value="MPP_Dcr2"/>
    <property type="match status" value="1"/>
</dbReference>
<dbReference type="Gene3D" id="3.60.21.10">
    <property type="match status" value="1"/>
</dbReference>
<keyword evidence="8" id="KW-0325">Glycoprotein</keyword>
<evidence type="ECO:0000256" key="7">
    <source>
        <dbReference type="ARBA" id="ARBA00023136"/>
    </source>
</evidence>
<accession>A0A1V6NF25</accession>
<keyword evidence="14" id="KW-1185">Reference proteome</keyword>
<comment type="subcellular location">
    <subcellularLocation>
        <location evidence="2">Endomembrane system</location>
    </subcellularLocation>
</comment>
<evidence type="ECO:0000256" key="10">
    <source>
        <dbReference type="SAM" id="MobiDB-lite"/>
    </source>
</evidence>
<feature type="region of interest" description="Disordered" evidence="10">
    <location>
        <begin position="742"/>
        <end position="771"/>
    </location>
</feature>
<dbReference type="GO" id="GO:0009272">
    <property type="term" value="P:fungal-type cell wall biogenesis"/>
    <property type="evidence" value="ECO:0007669"/>
    <property type="project" value="TreeGrafter"/>
</dbReference>
<dbReference type="PANTHER" id="PTHR12145:SF37">
    <property type="entry name" value="MANNAN ENDO-1,6-ALPHA-MANNOSIDASE"/>
    <property type="match status" value="1"/>
</dbReference>
<evidence type="ECO:0000256" key="4">
    <source>
        <dbReference type="ARBA" id="ARBA00012350"/>
    </source>
</evidence>